<feature type="domain" description="EGF-like" evidence="13">
    <location>
        <begin position="841"/>
        <end position="883"/>
    </location>
</feature>
<dbReference type="SUPFAM" id="SSF57196">
    <property type="entry name" value="EGF/Laminin"/>
    <property type="match status" value="8"/>
</dbReference>
<feature type="domain" description="TB" evidence="14">
    <location>
        <begin position="1750"/>
        <end position="1801"/>
    </location>
</feature>
<dbReference type="InterPro" id="IPR017878">
    <property type="entry name" value="TB_dom"/>
</dbReference>
<comment type="caution">
    <text evidence="15">The sequence shown here is derived from an EMBL/GenBank/DDBJ whole genome shotgun (WGS) entry which is preliminary data.</text>
</comment>
<evidence type="ECO:0000259" key="13">
    <source>
        <dbReference type="PROSITE" id="PS50026"/>
    </source>
</evidence>
<feature type="disulfide bond" evidence="11">
    <location>
        <begin position="650"/>
        <end position="660"/>
    </location>
</feature>
<dbReference type="Proteomes" id="UP001372834">
    <property type="component" value="Unassembled WGS sequence"/>
</dbReference>
<dbReference type="PIRSF" id="PIRSF036312">
    <property type="entry name" value="Fibrillin"/>
    <property type="match status" value="1"/>
</dbReference>
<keyword evidence="10" id="KW-0325">Glycoprotein</keyword>
<dbReference type="PROSITE" id="PS00010">
    <property type="entry name" value="ASX_HYDROXYL"/>
    <property type="match status" value="43"/>
</dbReference>
<feature type="domain" description="EGF-like" evidence="13">
    <location>
        <begin position="2180"/>
        <end position="2221"/>
    </location>
</feature>
<dbReference type="InterPro" id="IPR001881">
    <property type="entry name" value="EGF-like_Ca-bd_dom"/>
</dbReference>
<dbReference type="SMART" id="SM00181">
    <property type="entry name" value="EGF"/>
    <property type="match status" value="48"/>
</dbReference>
<dbReference type="FunFam" id="2.10.25.10:FF:000653">
    <property type="entry name" value="Putative Fibrillin-1"/>
    <property type="match status" value="1"/>
</dbReference>
<dbReference type="Pfam" id="PF07645">
    <property type="entry name" value="EGF_CA"/>
    <property type="match status" value="33"/>
</dbReference>
<feature type="domain" description="EGF-like" evidence="13">
    <location>
        <begin position="481"/>
        <end position="521"/>
    </location>
</feature>
<name>A0AAN8XQ02_POLSC</name>
<dbReference type="FunFam" id="2.10.25.10:FF:000008">
    <property type="entry name" value="Signal peptide, CUB domain, EGF-like 2"/>
    <property type="match status" value="1"/>
</dbReference>
<gene>
    <name evidence="15" type="ORF">RUM43_000211</name>
</gene>
<dbReference type="InterPro" id="IPR024731">
    <property type="entry name" value="NELL2-like_EGF"/>
</dbReference>
<feature type="domain" description="EGF-like" evidence="13">
    <location>
        <begin position="1335"/>
        <end position="1376"/>
    </location>
</feature>
<evidence type="ECO:0000256" key="7">
    <source>
        <dbReference type="ARBA" id="ARBA00022737"/>
    </source>
</evidence>
<accession>A0AAN8XQ02</accession>
<feature type="domain" description="EGF-like" evidence="13">
    <location>
        <begin position="563"/>
        <end position="604"/>
    </location>
</feature>
<evidence type="ECO:0000313" key="16">
    <source>
        <dbReference type="Proteomes" id="UP001372834"/>
    </source>
</evidence>
<feature type="domain" description="EGF-like" evidence="13">
    <location>
        <begin position="179"/>
        <end position="211"/>
    </location>
</feature>
<feature type="domain" description="EGF-like" evidence="13">
    <location>
        <begin position="948"/>
        <end position="986"/>
    </location>
</feature>
<dbReference type="SMART" id="SM00179">
    <property type="entry name" value="EGF_CA"/>
    <property type="match status" value="45"/>
</dbReference>
<feature type="domain" description="EGF-like" evidence="13">
    <location>
        <begin position="646"/>
        <end position="685"/>
    </location>
</feature>
<feature type="domain" description="EGF-like" evidence="13">
    <location>
        <begin position="440"/>
        <end position="480"/>
    </location>
</feature>
<evidence type="ECO:0000256" key="1">
    <source>
        <dbReference type="ARBA" id="ARBA00004498"/>
    </source>
</evidence>
<evidence type="ECO:0000256" key="6">
    <source>
        <dbReference type="ARBA" id="ARBA00022729"/>
    </source>
</evidence>
<dbReference type="Pfam" id="PF12947">
    <property type="entry name" value="EGF_3"/>
    <property type="match status" value="2"/>
</dbReference>
<keyword evidence="6" id="KW-0732">Signal</keyword>
<feature type="domain" description="EGF-like" evidence="13">
    <location>
        <begin position="2222"/>
        <end position="2262"/>
    </location>
</feature>
<dbReference type="PROSITE" id="PS01186">
    <property type="entry name" value="EGF_2"/>
    <property type="match status" value="32"/>
</dbReference>
<dbReference type="GO" id="GO:0001527">
    <property type="term" value="C:microfibril"/>
    <property type="evidence" value="ECO:0007669"/>
    <property type="project" value="UniProtKB-ARBA"/>
</dbReference>
<dbReference type="FunFam" id="2.10.25.10:FF:000038">
    <property type="entry name" value="Fibrillin 2"/>
    <property type="match status" value="3"/>
</dbReference>
<feature type="domain" description="EGF-like" evidence="13">
    <location>
        <begin position="2579"/>
        <end position="2620"/>
    </location>
</feature>
<dbReference type="CDD" id="cd00054">
    <property type="entry name" value="EGF_CA"/>
    <property type="match status" value="24"/>
</dbReference>
<dbReference type="SUPFAM" id="SSF57581">
    <property type="entry name" value="TB module/8-cys domain"/>
    <property type="match status" value="9"/>
</dbReference>
<feature type="domain" description="EGF-like" evidence="13">
    <location>
        <begin position="1903"/>
        <end position="1944"/>
    </location>
</feature>
<keyword evidence="4" id="KW-0272">Extracellular matrix</keyword>
<comment type="subcellular location">
    <subcellularLocation>
        <location evidence="1">Secreted</location>
        <location evidence="1">Extracellular space</location>
        <location evidence="1">Extracellular matrix</location>
    </subcellularLocation>
</comment>
<dbReference type="GO" id="GO:0005509">
    <property type="term" value="F:calcium ion binding"/>
    <property type="evidence" value="ECO:0007669"/>
    <property type="project" value="InterPro"/>
</dbReference>
<feature type="domain" description="TB" evidence="14">
    <location>
        <begin position="2117"/>
        <end position="2168"/>
    </location>
</feature>
<feature type="domain" description="EGF-like" evidence="13">
    <location>
        <begin position="799"/>
        <end position="840"/>
    </location>
</feature>
<dbReference type="FunFam" id="2.10.25.10:FF:000096">
    <property type="entry name" value="Putative fibrillin 2"/>
    <property type="match status" value="3"/>
</dbReference>
<keyword evidence="8" id="KW-0106">Calcium</keyword>
<feature type="domain" description="TB" evidence="14">
    <location>
        <begin position="365"/>
        <end position="419"/>
    </location>
</feature>
<sequence length="2939" mass="320459">MPSLDMQVDIFVDSPSDRHGGHKIDDSLIHPQGSFISLLKTLSCLRPNVCRSRHDSRTHCCPGWTIKVSTGLCTVPICSRSCGTGRCIKPNMCLCEGGTLGFTCKRPSPDVRNRGGTNGTRQGNQTHPNGVVSGIGPGQSHRKPDRNETAQCRTFCLNGGTCQDTKCICPPGFSGEHCSEPICRESCLNGGRCIGHDRCACPYGYTGRRCEADYRTGPCYTIVKNDMCLGQLEGIVCTKNLCCATVGKAWGHPCEQCPTTLECEQGYLKNIHSQECLDVDECEAIPGLCAGGRCLNTIGSFTCECPEGQARRLTTNRCEDRDECLIPNVCLDGRCVNTNGSYYCVCNPGFIPSQDRKTCIDARQGNCYTSLSSTGQCQGQLGIKLSKKDCCCGVNMGRGWGNECDICPMPGEEEFKRLCLEVPVVVAANGTSSGTQDPYPINECALRPTICGGGKCIDTAQGYDCECFPGYVLGNSQICEDIDECSDLGYCQGGGCLNTPGSFQCTCPVGFDVSSDGRFCIDHDECQQTGMCANGICLNMNGSFKCKCHKGFVLSPTGHSCIDIDECYENPRICLNGRCQNVPGSHKCICLPGFTLSEDGTFCLDKDECADTGMCTNGKCVNVDGSFTCVCDSGFRLAPDRRKCVDIDECASNPCQHGTCTNTQGNFQCTCSQGFNLGPDGRSCIDNSRDLCYSQFKDGLCSNPMSNPVTKSSCCCSGSHYQVFGWGTPCRPCPVFGSLDYQQLCPHGPGMTYNGVDINECAQNPNICENGACENILGGYRCVCNPGYQIDVTGKICQEINECEIEGQVCGGGQCKNTPGSFQCICPLGLELNPQSQICEDVDECEKLGTEACLNGQCVNTIASYECHCPPGSVLDNTGRICIDNQKGSCWTRMVGGQCENNLPRPTLKSECCCSVGVAWGSPCERCNPNACDCPKGYAKVDGKTCTDINECDINPGICRGGGTCVNTEGSFTCVCPRGLILDSSGADTIEMIQSVRIEQVTSCFVFFSSGTLCLDARTEDCYTDFKNGIGLNPIEGKYSKAMCCCTSIGKAWGQPQVEPCPRPGTAAHRELCPRGPGFIDRKDVNECTQFPKICENGRCKNTIGGYSCRCNQGYVLDENGIKCIDIDECGILHGVCGHGTCRNIPGSFVCDCNPGFENTMMMQVCMDINECERTPGLCRGGRCINTEGSFKCHCPPGHELAPDQQSCKDIDECSRSSGICSNGVCENMMGTYQCVCNDGYQQADLKSHCEDVNECDVRNGGCEDICVNTPGSYTCSCRTGYTLLLDGRSCVDVDECKMNRRICNGGNCTNTPGSYTCLCRDGLLPGPDSTSCIDVNECEIEPNLCGNGQCENILGSYVCRCEDGYTVSPGRTGCHDVDECEIGTHTCDPNAHCINNPGSYECACLDGFTGNGINCRDINECLTNNGGCDENAQCINMIGSFKCECDSGFKGDGYTCQDIDECTNDITLCENGHCLNYPGSFRCECEMGFMHPDDKNDQSCRDINECEMFSNLCLHGKCENIFGMFRCECNEGYQVDNTGGNCTDIDECESPQACLYGSCINTQGSFHCQCPPNYELVPSGNGCVDLRTSRCYLQVEEKSGRNRCLKEMGEPVNKATCCCSVGKGWGPRCELCPQPDTEEYRQLCPGGTGYRPNPDTVVLEDINECLEHKNLCTNGHCVNTFGSFMCSCNDGFRLDAVKAICVDINECQEMPDICGVGFCINDDGSYHCVCPDGFMLLPNGKECLDTRKENCYMQYNEEGCTHPMSHEQTRMVCCCSMGAAWGSPCKPCPKPGTREYVWLCGTRPGQIVNPMTNQTEEIDECVLMPTMCNHGTCLNTPGSFECLCDRGFVYEEDSHQCIDDNECLRTPSPCRGNAQCVNFPGNFECHCPEGYKLDTSMRGCTDVDECTEKSQICQNGECNNFQGSFQCVCLQGYQLTPFRDNCVDVDECQRHPNTCNNGTCMNSIGSYSCHCYPGFKLSPNNDCIDIDECRTMPFLCRNGRCRNTIGSFTCDCVDGYTMTSDGMNCRDVDECIENIGRCPPPGKCQNLMGSYTCLCPPGYKSTNNGTACVDVDECSEMEGTCEDGSCINTEGSFKCECPDGFILSTNGMKCIDIRKDHCYDHFYRGICDSQRMEPITVKECCCSMGKAWGRNCEQCPPEGSDAFRKLCPQGPGRGDTGGDINECEFMPDVCENGDCVNTDGSFRCECQPGFVLDPTGKRCIDDNECVSNVNICGNGTCTNIKGSFECSCNEGYSPGPFQTCEDINECKEMGLGNQCAFRCHNVPGSFRCICPYGYALAPDGMHCQDVDECATPANNCRYSCKNLIGSFMCVCPDGYQQIGVTDECKDIDECSLNSRLCANGHCINLEGGYRCECLPGFVPNAGSTECLDKREGKCHRQLVAGRCPSSTERFAPVTKADCCCSMGTAWGPQCELCPKKGTNEFDELCLESGFSIDGQDIDECMAIPNLCKNGRCTNTLGSYKCICNKGYQVDSTGTLCKDINECNQFPSPCQFTCSNTEGSFTCSCPFGYILNSDGTSCRDINECMTGQHVCTHECINTPGSYYCGCPKGFNQSDDRCLDINECEVPNTCPPPGHCINTIGSFNCICPRGFKLDSTKTRCIDQDECTDDNKCHHSCKNSVGGYKCGCPEGYVPHHYYNQCLDENECLSSPCGEAGCINTLGSYKCGCPQGFQFDGGSQLCIQVSLSCLGSPCVFGCIQDGSNGPLCSCPNGYRTIGQGHCLSTINPMNGFPHNGLQGYGVGQQPLYLSGQLTDSSGKNDKKYLSTEGCFTCRVGAGRNRRSVKVVNGKKIFGPLVTLNSTAWHQKPYKKMKNRKLEKIKRHYNLTNEYLILRVSLSQTKHKMRIIKIQPAVKKNFQYKIKKGNENNQFEMIRKHGIWALHFRKRLKSPENFNLEIEGHTQEPENEVWEKPLTLRVHLQVT</sequence>
<dbReference type="PROSITE" id="PS51364">
    <property type="entry name" value="TB"/>
    <property type="match status" value="9"/>
</dbReference>
<evidence type="ECO:0000313" key="15">
    <source>
        <dbReference type="EMBL" id="KAK6643946.1"/>
    </source>
</evidence>
<feature type="domain" description="TB" evidence="14">
    <location>
        <begin position="1020"/>
        <end position="1073"/>
    </location>
</feature>
<protein>
    <submittedName>
        <fullName evidence="15">Uncharacterized protein</fullName>
    </submittedName>
</protein>
<feature type="domain" description="EGF-like" evidence="13">
    <location>
        <begin position="2263"/>
        <end position="2305"/>
    </location>
</feature>
<evidence type="ECO:0000256" key="9">
    <source>
        <dbReference type="ARBA" id="ARBA00023157"/>
    </source>
</evidence>
<dbReference type="GO" id="GO:0048731">
    <property type="term" value="P:system development"/>
    <property type="evidence" value="ECO:0007669"/>
    <property type="project" value="UniProtKB-ARBA"/>
</dbReference>
<feature type="disulfide bond" evidence="11">
    <location>
        <begin position="183"/>
        <end position="193"/>
    </location>
</feature>
<dbReference type="Pfam" id="PF00008">
    <property type="entry name" value="EGF"/>
    <property type="match status" value="2"/>
</dbReference>
<evidence type="ECO:0000256" key="11">
    <source>
        <dbReference type="PROSITE-ProRule" id="PRU00076"/>
    </source>
</evidence>
<feature type="domain" description="EGF-like" evidence="13">
    <location>
        <begin position="1084"/>
        <end position="1121"/>
    </location>
</feature>
<keyword evidence="3" id="KW-0964">Secreted</keyword>
<dbReference type="Pfam" id="PF12661">
    <property type="entry name" value="hEGF"/>
    <property type="match status" value="1"/>
</dbReference>
<evidence type="ECO:0000256" key="12">
    <source>
        <dbReference type="SAM" id="MobiDB-lite"/>
    </source>
</evidence>
<dbReference type="FunFam" id="2.10.25.10:FF:000071">
    <property type="entry name" value="Fibrillin 2"/>
    <property type="match status" value="1"/>
</dbReference>
<feature type="domain" description="EGF-like" evidence="13">
    <location>
        <begin position="2621"/>
        <end position="2660"/>
    </location>
</feature>
<feature type="domain" description="EGF-like" evidence="13">
    <location>
        <begin position="1818"/>
        <end position="1859"/>
    </location>
</feature>
<feature type="domain" description="TB" evidence="14">
    <location>
        <begin position="888"/>
        <end position="927"/>
    </location>
</feature>
<feature type="domain" description="TB" evidence="14">
    <location>
        <begin position="690"/>
        <end position="745"/>
    </location>
</feature>
<feature type="domain" description="EGF-like" evidence="13">
    <location>
        <begin position="1503"/>
        <end position="1540"/>
    </location>
</feature>
<feature type="domain" description="EGF-like" evidence="13">
    <location>
        <begin position="605"/>
        <end position="645"/>
    </location>
</feature>
<feature type="domain" description="TB" evidence="14">
    <location>
        <begin position="2393"/>
        <end position="2446"/>
    </location>
</feature>
<feature type="domain" description="EGF-like" evidence="13">
    <location>
        <begin position="1704"/>
        <end position="1745"/>
    </location>
</feature>
<reference evidence="15 16" key="1">
    <citation type="submission" date="2023-10" db="EMBL/GenBank/DDBJ databases">
        <title>Genomes of two closely related lineages of the louse Polyplax serrata with different host specificities.</title>
        <authorList>
            <person name="Martinu J."/>
            <person name="Tarabai H."/>
            <person name="Stefka J."/>
            <person name="Hypsa V."/>
        </authorList>
    </citation>
    <scope>NUCLEOTIDE SEQUENCE [LARGE SCALE GENOMIC DNA]</scope>
    <source>
        <strain evidence="15">HR10_N</strain>
    </source>
</reference>
<dbReference type="PROSITE" id="PS01187">
    <property type="entry name" value="EGF_CA"/>
    <property type="match status" value="15"/>
</dbReference>
<feature type="domain" description="EGF-like" evidence="13">
    <location>
        <begin position="278"/>
        <end position="319"/>
    </location>
</feature>
<dbReference type="InterPro" id="IPR013032">
    <property type="entry name" value="EGF-like_CS"/>
</dbReference>
<dbReference type="FunFam" id="2.10.25.10:FF:000023">
    <property type="entry name" value="Fibrillin 2"/>
    <property type="match status" value="1"/>
</dbReference>
<feature type="domain" description="EGF-like" evidence="13">
    <location>
        <begin position="1377"/>
        <end position="1417"/>
    </location>
</feature>
<feature type="domain" description="EGF-like" evidence="13">
    <location>
        <begin position="2028"/>
        <end position="2066"/>
    </location>
</feature>
<feature type="domain" description="EGF-like" evidence="13">
    <location>
        <begin position="320"/>
        <end position="360"/>
    </location>
</feature>
<organism evidence="15 16">
    <name type="scientific">Polyplax serrata</name>
    <name type="common">Common mouse louse</name>
    <dbReference type="NCBI Taxonomy" id="468196"/>
    <lineage>
        <taxon>Eukaryota</taxon>
        <taxon>Metazoa</taxon>
        <taxon>Ecdysozoa</taxon>
        <taxon>Arthropoda</taxon>
        <taxon>Hexapoda</taxon>
        <taxon>Insecta</taxon>
        <taxon>Pterygota</taxon>
        <taxon>Neoptera</taxon>
        <taxon>Paraneoptera</taxon>
        <taxon>Psocodea</taxon>
        <taxon>Troctomorpha</taxon>
        <taxon>Phthiraptera</taxon>
        <taxon>Anoplura</taxon>
        <taxon>Polyplacidae</taxon>
        <taxon>Polyplax</taxon>
    </lineage>
</organism>
<dbReference type="InterPro" id="IPR052080">
    <property type="entry name" value="vWF_C/EGF_Fibrillin"/>
</dbReference>
<feature type="region of interest" description="Disordered" evidence="12">
    <location>
        <begin position="113"/>
        <end position="146"/>
    </location>
</feature>
<dbReference type="Pfam" id="PF00683">
    <property type="entry name" value="TB"/>
    <property type="match status" value="9"/>
</dbReference>
<dbReference type="PANTHER" id="PTHR47333:SF5">
    <property type="entry name" value="FIBRILLIN-3"/>
    <property type="match status" value="1"/>
</dbReference>
<dbReference type="InterPro" id="IPR049883">
    <property type="entry name" value="NOTCH1_EGF-like"/>
</dbReference>
<feature type="disulfide bond" evidence="11">
    <location>
        <begin position="201"/>
        <end position="210"/>
    </location>
</feature>
<dbReference type="PANTHER" id="PTHR47333">
    <property type="entry name" value="VON WILLEBRAND FACTOR C AND EGF DOMAIN-CONTAINING PROTEIN"/>
    <property type="match status" value="1"/>
</dbReference>
<feature type="domain" description="EGF-like" evidence="13">
    <location>
        <begin position="2499"/>
        <end position="2539"/>
    </location>
</feature>
<dbReference type="EMBL" id="JAWJWE010000001">
    <property type="protein sequence ID" value="KAK6643946.1"/>
    <property type="molecule type" value="Genomic_DNA"/>
</dbReference>
<dbReference type="FunFam" id="2.10.25.10:FF:000002">
    <property type="entry name" value="Latent-transforming growth factor beta-binding protein 3"/>
    <property type="match status" value="1"/>
</dbReference>
<feature type="domain" description="EGF-like" evidence="13">
    <location>
        <begin position="1945"/>
        <end position="1985"/>
    </location>
</feature>
<feature type="domain" description="EGF-like" evidence="13">
    <location>
        <begin position="1126"/>
        <end position="1167"/>
    </location>
</feature>
<dbReference type="FunFam" id="2.10.25.10:FF:000003">
    <property type="entry name" value="fibrillin-1 isoform X1"/>
    <property type="match status" value="20"/>
</dbReference>
<dbReference type="InterPro" id="IPR000152">
    <property type="entry name" value="EGF-type_Asp/Asn_hydroxyl_site"/>
</dbReference>
<feature type="domain" description="EGF-like" evidence="13">
    <location>
        <begin position="1418"/>
        <end position="1458"/>
    </location>
</feature>
<comment type="similarity">
    <text evidence="2">Belongs to the fibrillin family.</text>
</comment>
<dbReference type="FunFam" id="2.10.25.10:FF:000017">
    <property type="entry name" value="latent-transforming growth factor beta-binding protein 4 isoform X1"/>
    <property type="match status" value="2"/>
</dbReference>
<feature type="domain" description="TB" evidence="14">
    <location>
        <begin position="1590"/>
        <end position="1645"/>
    </location>
</feature>
<dbReference type="PROSITE" id="PS00022">
    <property type="entry name" value="EGF_1"/>
    <property type="match status" value="1"/>
</dbReference>
<feature type="domain" description="EGF-like" evidence="13">
    <location>
        <begin position="1545"/>
        <end position="1585"/>
    </location>
</feature>
<feature type="disulfide bond" evidence="11">
    <location>
        <begin position="2625"/>
        <end position="2635"/>
    </location>
</feature>
<keyword evidence="5 11" id="KW-0245">EGF-like domain</keyword>
<dbReference type="FunFam" id="2.10.25.10:FF:000019">
    <property type="entry name" value="latent-transforming growth factor beta-binding protein 1 isoform X2"/>
    <property type="match status" value="1"/>
</dbReference>
<feature type="domain" description="EGF-like" evidence="13">
    <location>
        <begin position="1168"/>
        <end position="1209"/>
    </location>
</feature>
<comment type="caution">
    <text evidence="11">Lacks conserved residue(s) required for the propagation of feature annotation.</text>
</comment>
<feature type="domain" description="TB" evidence="14">
    <location>
        <begin position="217"/>
        <end position="259"/>
    </location>
</feature>
<dbReference type="InterPro" id="IPR000742">
    <property type="entry name" value="EGF"/>
</dbReference>
<feature type="domain" description="EGF-like" evidence="13">
    <location>
        <begin position="2661"/>
        <end position="2700"/>
    </location>
</feature>
<dbReference type="PROSITE" id="PS50026">
    <property type="entry name" value="EGF_3"/>
    <property type="match status" value="43"/>
</dbReference>
<dbReference type="SUPFAM" id="SSF57184">
    <property type="entry name" value="Growth factor receptor domain"/>
    <property type="match status" value="13"/>
</dbReference>
<evidence type="ECO:0000256" key="10">
    <source>
        <dbReference type="ARBA" id="ARBA00023180"/>
    </source>
</evidence>
<dbReference type="Pfam" id="PF14670">
    <property type="entry name" value="FXa_inhibition"/>
    <property type="match status" value="1"/>
</dbReference>
<feature type="domain" description="EGF-like" evidence="13">
    <location>
        <begin position="1986"/>
        <end position="2027"/>
    </location>
</feature>
<feature type="domain" description="EGF-like" evidence="13">
    <location>
        <begin position="1860"/>
        <end position="1898"/>
    </location>
</feature>
<dbReference type="FunFam" id="2.10.25.10:FF:000804">
    <property type="entry name" value="Fibrillin-1"/>
    <property type="match status" value="1"/>
</dbReference>
<evidence type="ECO:0000256" key="2">
    <source>
        <dbReference type="ARBA" id="ARBA00008972"/>
    </source>
</evidence>
<dbReference type="FunFam" id="2.10.25.10:FF:000010">
    <property type="entry name" value="Pro-epidermal growth factor"/>
    <property type="match status" value="1"/>
</dbReference>
<proteinExistence type="inferred from homology"/>
<dbReference type="Gene3D" id="2.10.25.10">
    <property type="entry name" value="Laminin"/>
    <property type="match status" value="46"/>
</dbReference>
<feature type="domain" description="EGF-like" evidence="13">
    <location>
        <begin position="1252"/>
        <end position="1292"/>
    </location>
</feature>
<dbReference type="FunFam" id="2.10.25.10:FF:000097">
    <property type="entry name" value="Fibrillin 2"/>
    <property type="match status" value="1"/>
</dbReference>
<feature type="domain" description="EGF-like" evidence="13">
    <location>
        <begin position="522"/>
        <end position="562"/>
    </location>
</feature>
<dbReference type="InterPro" id="IPR018097">
    <property type="entry name" value="EGF_Ca-bd_CS"/>
</dbReference>
<feature type="domain" description="EGF-like" evidence="13">
    <location>
        <begin position="2347"/>
        <end position="2388"/>
    </location>
</feature>
<evidence type="ECO:0000256" key="4">
    <source>
        <dbReference type="ARBA" id="ARBA00022530"/>
    </source>
</evidence>
<dbReference type="FunFam" id="2.10.25.10:FF:000194">
    <property type="entry name" value="Latent transforming growth factor beta binding protein 2"/>
    <property type="match status" value="1"/>
</dbReference>
<feature type="domain" description="EGF-like" evidence="13">
    <location>
        <begin position="2071"/>
        <end position="2108"/>
    </location>
</feature>
<dbReference type="FunFam" id="2.10.25.10:FF:000119">
    <property type="entry name" value="vitamin K-dependent protein S"/>
    <property type="match status" value="1"/>
</dbReference>
<keyword evidence="9 11" id="KW-1015">Disulfide bond</keyword>
<evidence type="ECO:0000256" key="8">
    <source>
        <dbReference type="ARBA" id="ARBA00022837"/>
    </source>
</evidence>
<feature type="domain" description="EGF-like" evidence="13">
    <location>
        <begin position="2306"/>
        <end position="2346"/>
    </location>
</feature>
<feature type="domain" description="EGF-like" evidence="13">
    <location>
        <begin position="1459"/>
        <end position="1496"/>
    </location>
</feature>
<dbReference type="InterPro" id="IPR026823">
    <property type="entry name" value="cEGF"/>
</dbReference>
<dbReference type="FunFam" id="2.10.25.10:FF:000125">
    <property type="entry name" value="Neurogenic locus notch protein-like"/>
    <property type="match status" value="1"/>
</dbReference>
<feature type="domain" description="EGF-like" evidence="13">
    <location>
        <begin position="2457"/>
        <end position="2498"/>
    </location>
</feature>
<dbReference type="Pfam" id="PF12662">
    <property type="entry name" value="cEGF"/>
    <property type="match status" value="4"/>
</dbReference>
<evidence type="ECO:0000256" key="3">
    <source>
        <dbReference type="ARBA" id="ARBA00022525"/>
    </source>
</evidence>
<dbReference type="InterPro" id="IPR036773">
    <property type="entry name" value="TB_dom_sf"/>
</dbReference>
<feature type="disulfide bond" evidence="11">
    <location>
        <begin position="2665"/>
        <end position="2675"/>
    </location>
</feature>
<dbReference type="Gene3D" id="3.90.290.10">
    <property type="entry name" value="TGF-beta binding (TB) domain"/>
    <property type="match status" value="9"/>
</dbReference>
<feature type="domain" description="EGF-like" evidence="13">
    <location>
        <begin position="757"/>
        <end position="798"/>
    </location>
</feature>
<dbReference type="FunFam" id="2.10.25.10:FF:000005">
    <property type="entry name" value="Fibrillin 2"/>
    <property type="match status" value="1"/>
</dbReference>
<evidence type="ECO:0000259" key="14">
    <source>
        <dbReference type="PROSITE" id="PS51364"/>
    </source>
</evidence>
<dbReference type="InterPro" id="IPR009030">
    <property type="entry name" value="Growth_fac_rcpt_cys_sf"/>
</dbReference>
<evidence type="ECO:0000256" key="5">
    <source>
        <dbReference type="ARBA" id="ARBA00022536"/>
    </source>
</evidence>
<feature type="domain" description="EGF-like" evidence="13">
    <location>
        <begin position="1210"/>
        <end position="1251"/>
    </location>
</feature>
<feature type="domain" description="EGF-like" evidence="13">
    <location>
        <begin position="1662"/>
        <end position="1703"/>
    </location>
</feature>
<keyword evidence="7" id="KW-0677">Repeat</keyword>